<dbReference type="EMBL" id="JAUSUR010000001">
    <property type="protein sequence ID" value="MDQ0360153.1"/>
    <property type="molecule type" value="Genomic_DNA"/>
</dbReference>
<evidence type="ECO:0000256" key="1">
    <source>
        <dbReference type="ARBA" id="ARBA00004496"/>
    </source>
</evidence>
<evidence type="ECO:0000256" key="2">
    <source>
        <dbReference type="ARBA" id="ARBA00022448"/>
    </source>
</evidence>
<dbReference type="InterPro" id="IPR004720">
    <property type="entry name" value="PTS_IIB_sorbose-sp"/>
</dbReference>
<comment type="caution">
    <text evidence="9">The sequence shown here is derived from an EMBL/GenBank/DDBJ whole genome shotgun (WGS) entry which is preliminary data.</text>
</comment>
<protein>
    <submittedName>
        <fullName evidence="9">Mannose/fructose/N-acetylgalactosamine-specific phosphotransferase system component IIB</fullName>
    </submittedName>
</protein>
<comment type="subcellular location">
    <subcellularLocation>
        <location evidence="1">Cytoplasm</location>
    </subcellularLocation>
</comment>
<evidence type="ECO:0000313" key="9">
    <source>
        <dbReference type="EMBL" id="MDQ0360153.1"/>
    </source>
</evidence>
<evidence type="ECO:0000256" key="5">
    <source>
        <dbReference type="ARBA" id="ARBA00022679"/>
    </source>
</evidence>
<dbReference type="SUPFAM" id="SSF52728">
    <property type="entry name" value="PTS IIb component"/>
    <property type="match status" value="1"/>
</dbReference>
<keyword evidence="5" id="KW-0808">Transferase</keyword>
<proteinExistence type="predicted"/>
<feature type="domain" description="PTS EIIB type-4" evidence="8">
    <location>
        <begin position="1"/>
        <end position="158"/>
    </location>
</feature>
<dbReference type="RefSeq" id="WP_307405818.1">
    <property type="nucleotide sequence ID" value="NZ_JAUSUR010000001.1"/>
</dbReference>
<dbReference type="Gene3D" id="3.40.35.10">
    <property type="entry name" value="Phosphotransferase system, sorbose subfamily IIB component"/>
    <property type="match status" value="1"/>
</dbReference>
<keyword evidence="10" id="KW-1185">Reference proteome</keyword>
<reference evidence="9 10" key="1">
    <citation type="submission" date="2023-07" db="EMBL/GenBank/DDBJ databases">
        <title>Genomic Encyclopedia of Type Strains, Phase IV (KMG-IV): sequencing the most valuable type-strain genomes for metagenomic binning, comparative biology and taxonomic classification.</title>
        <authorList>
            <person name="Goeker M."/>
        </authorList>
    </citation>
    <scope>NUCLEOTIDE SEQUENCE [LARGE SCALE GENOMIC DNA]</scope>
    <source>
        <strain evidence="9 10">DSM 16784</strain>
    </source>
</reference>
<keyword evidence="2" id="KW-0813">Transport</keyword>
<gene>
    <name evidence="9" type="ORF">J2S15_000884</name>
</gene>
<keyword evidence="3" id="KW-0963">Cytoplasm</keyword>
<keyword evidence="4" id="KW-0762">Sugar transport</keyword>
<name>A0ABU0DZT4_9FIRM</name>
<keyword evidence="6" id="KW-0598">Phosphotransferase system</keyword>
<dbReference type="Proteomes" id="UP001230220">
    <property type="component" value="Unassembled WGS sequence"/>
</dbReference>
<sequence>MAIVDVRIDDRLIHGQVCGFWIPHFSVERIAIVDDVIVHDEARKTALKFGCPGKVKLSVFAPEAAADKFIRKIDEGIRVMILCNRPKPILQMVEAGYKVDSITVGNMSTKDGAKQIKKTVFVSEEEKEDFKKLAQHGVKIYSQMVPNEQREEITNDFK</sequence>
<dbReference type="PROSITE" id="PS51101">
    <property type="entry name" value="PTS_EIIB_TYPE_4"/>
    <property type="match status" value="1"/>
</dbReference>
<evidence type="ECO:0000256" key="6">
    <source>
        <dbReference type="ARBA" id="ARBA00022683"/>
    </source>
</evidence>
<dbReference type="Pfam" id="PF03830">
    <property type="entry name" value="PTSIIB_sorb"/>
    <property type="match status" value="1"/>
</dbReference>
<dbReference type="InterPro" id="IPR036667">
    <property type="entry name" value="PTS_IIB_sorbose-sp_sf"/>
</dbReference>
<keyword evidence="7" id="KW-0418">Kinase</keyword>
<organism evidence="9 10">
    <name type="scientific">Breznakia pachnodae</name>
    <dbReference type="NCBI Taxonomy" id="265178"/>
    <lineage>
        <taxon>Bacteria</taxon>
        <taxon>Bacillati</taxon>
        <taxon>Bacillota</taxon>
        <taxon>Erysipelotrichia</taxon>
        <taxon>Erysipelotrichales</taxon>
        <taxon>Erysipelotrichaceae</taxon>
        <taxon>Breznakia</taxon>
    </lineage>
</organism>
<accession>A0ABU0DZT4</accession>
<evidence type="ECO:0000313" key="10">
    <source>
        <dbReference type="Proteomes" id="UP001230220"/>
    </source>
</evidence>
<evidence type="ECO:0000259" key="8">
    <source>
        <dbReference type="PROSITE" id="PS51101"/>
    </source>
</evidence>
<evidence type="ECO:0000256" key="4">
    <source>
        <dbReference type="ARBA" id="ARBA00022597"/>
    </source>
</evidence>
<evidence type="ECO:0000256" key="3">
    <source>
        <dbReference type="ARBA" id="ARBA00022490"/>
    </source>
</evidence>
<evidence type="ECO:0000256" key="7">
    <source>
        <dbReference type="ARBA" id="ARBA00022777"/>
    </source>
</evidence>